<dbReference type="PANTHER" id="PTHR44757:SF4">
    <property type="entry name" value="DIGUANYLATE CYCLASE DGCE-RELATED"/>
    <property type="match status" value="1"/>
</dbReference>
<dbReference type="CDD" id="cd01949">
    <property type="entry name" value="GGDEF"/>
    <property type="match status" value="1"/>
</dbReference>
<dbReference type="CDD" id="cd19920">
    <property type="entry name" value="REC_PA4781-like"/>
    <property type="match status" value="1"/>
</dbReference>
<dbReference type="FunFam" id="3.30.70.270:FF:000001">
    <property type="entry name" value="Diguanylate cyclase domain protein"/>
    <property type="match status" value="1"/>
</dbReference>
<dbReference type="InterPro" id="IPR000160">
    <property type="entry name" value="GGDEF_dom"/>
</dbReference>
<dbReference type="PANTHER" id="PTHR44757">
    <property type="entry name" value="DIGUANYLATE CYCLASE DGCP"/>
    <property type="match status" value="1"/>
</dbReference>
<dbReference type="PROSITE" id="PS50110">
    <property type="entry name" value="RESPONSE_REGULATORY"/>
    <property type="match status" value="1"/>
</dbReference>
<feature type="modified residue" description="4-aspartylphosphate" evidence="1">
    <location>
        <position position="61"/>
    </location>
</feature>
<dbReference type="InterPro" id="IPR029787">
    <property type="entry name" value="Nucleotide_cyclase"/>
</dbReference>
<dbReference type="Gene3D" id="3.30.450.20">
    <property type="entry name" value="PAS domain"/>
    <property type="match status" value="1"/>
</dbReference>
<evidence type="ECO:0000313" key="7">
    <source>
        <dbReference type="EMBL" id="ADN14498.1"/>
    </source>
</evidence>
<keyword evidence="8" id="KW-1185">Reference proteome</keyword>
<evidence type="ECO:0000313" key="8">
    <source>
        <dbReference type="Proteomes" id="UP000008206"/>
    </source>
</evidence>
<dbReference type="NCBIfam" id="TIGR00254">
    <property type="entry name" value="GGDEF"/>
    <property type="match status" value="1"/>
</dbReference>
<dbReference type="CDD" id="cd00130">
    <property type="entry name" value="PAS"/>
    <property type="match status" value="1"/>
</dbReference>
<dbReference type="eggNOG" id="COG0745">
    <property type="taxonomic scope" value="Bacteria"/>
</dbReference>
<dbReference type="InterPro" id="IPR011006">
    <property type="entry name" value="CheY-like_superfamily"/>
</dbReference>
<accession>E0UHW8</accession>
<evidence type="ECO:0000256" key="1">
    <source>
        <dbReference type="PROSITE-ProRule" id="PRU00169"/>
    </source>
</evidence>
<dbReference type="SUPFAM" id="SSF141868">
    <property type="entry name" value="EAL domain-like"/>
    <property type="match status" value="1"/>
</dbReference>
<dbReference type="RefSeq" id="WP_013322603.1">
    <property type="nucleotide sequence ID" value="NC_014501.1"/>
</dbReference>
<dbReference type="HOGENOM" id="CLU_000445_70_50_3"/>
<dbReference type="InterPro" id="IPR052155">
    <property type="entry name" value="Biofilm_reg_signaling"/>
</dbReference>
<dbReference type="KEGG" id="cyj:Cyan7822_2526"/>
<evidence type="ECO:0000259" key="4">
    <source>
        <dbReference type="PROSITE" id="PS50113"/>
    </source>
</evidence>
<dbReference type="Proteomes" id="UP000008206">
    <property type="component" value="Chromosome"/>
</dbReference>
<proteinExistence type="predicted"/>
<feature type="domain" description="Response regulatory" evidence="2">
    <location>
        <begin position="12"/>
        <end position="128"/>
    </location>
</feature>
<dbReference type="SUPFAM" id="SSF55785">
    <property type="entry name" value="PYP-like sensor domain (PAS domain)"/>
    <property type="match status" value="1"/>
</dbReference>
<dbReference type="Gene3D" id="3.40.50.2300">
    <property type="match status" value="1"/>
</dbReference>
<dbReference type="InterPro" id="IPR035919">
    <property type="entry name" value="EAL_sf"/>
</dbReference>
<organism evidence="7 8">
    <name type="scientific">Gloeothece verrucosa (strain PCC 7822)</name>
    <name type="common">Cyanothece sp. (strain PCC 7822)</name>
    <dbReference type="NCBI Taxonomy" id="497965"/>
    <lineage>
        <taxon>Bacteria</taxon>
        <taxon>Bacillati</taxon>
        <taxon>Cyanobacteriota</taxon>
        <taxon>Cyanophyceae</taxon>
        <taxon>Oscillatoriophycideae</taxon>
        <taxon>Chroococcales</taxon>
        <taxon>Aphanothecaceae</taxon>
        <taxon>Gloeothece</taxon>
        <taxon>Gloeothece verrucosa</taxon>
    </lineage>
</organism>
<dbReference type="InterPro" id="IPR043128">
    <property type="entry name" value="Rev_trsase/Diguanyl_cyclase"/>
</dbReference>
<dbReference type="SMART" id="SM00086">
    <property type="entry name" value="PAC"/>
    <property type="match status" value="1"/>
</dbReference>
<dbReference type="InterPro" id="IPR000700">
    <property type="entry name" value="PAS-assoc_C"/>
</dbReference>
<sequence>MKEDPLADCKGSILIVDDLPDNLRLLRDTLKGQGYKVRSCTTGAMVLRGAKAAVTDLILLDIKLPDMDGYEICRQLKADEQTASIPVIFLSALNNTFDKVQGFTFGGADYITKPFQVEEVLARVATHLSIVRLQKSLKAQNVQLIQEIEERKRIEEALFIEKELAQVTLKSIGDAVITTDAQGNISYINPVAEALTGWSHQDAQGLPLFEVFYIVNEESNKPVENPATKALDEVRIVNLAKNTLLIARDGRQYPIDDSAAPIQDSQGRVIGAVIVFRDITESRSLTRQLSWQASHDSLTGLINRLGFEQQLEAAIKSAKNEHQHHVLCYLDLDQFKVVNDTCGHAAGDELLREVTSLLQQRVRSSDILARLGGDEFAVLLNQCSLEKATEIAETFRQLIDKFRFSWNNKSFSIGVSIGVVAIDYTSKDKNSVLSVADAACYAAKGKGRNCVQVYQADDHELLRQRRERQWVVQINQALEENRFCLYYQKIAPINSLVKPVYYEILLRLLNEQGNIVSPGIFIPAAERYGLMPAIDRWVISTFFQKYQQFYEQHLGKIDFSQKLYGINLSGASINNEHFLDFLKEQFNQFNVPYHTICFEITETTAIANFQQAIHLINELKKLGCCFAIDDFGHGMNSFDYLKNFPVDYLKIDGSFVKNLVNSSIDIAIVESFNRIGHVMNLKTIAEFVENIAILEKVQAIGLDYAQGYEIARPSPFEFENTHYD</sequence>
<evidence type="ECO:0000259" key="6">
    <source>
        <dbReference type="PROSITE" id="PS50887"/>
    </source>
</evidence>
<dbReference type="InterPro" id="IPR035965">
    <property type="entry name" value="PAS-like_dom_sf"/>
</dbReference>
<dbReference type="PROSITE" id="PS50113">
    <property type="entry name" value="PAC"/>
    <property type="match status" value="1"/>
</dbReference>
<evidence type="ECO:0000259" key="3">
    <source>
        <dbReference type="PROSITE" id="PS50112"/>
    </source>
</evidence>
<dbReference type="Pfam" id="PF00990">
    <property type="entry name" value="GGDEF"/>
    <property type="match status" value="1"/>
</dbReference>
<dbReference type="STRING" id="497965.Cyan7822_2526"/>
<dbReference type="GO" id="GO:0000160">
    <property type="term" value="P:phosphorelay signal transduction system"/>
    <property type="evidence" value="ECO:0007669"/>
    <property type="project" value="InterPro"/>
</dbReference>
<dbReference type="InterPro" id="IPR001633">
    <property type="entry name" value="EAL_dom"/>
</dbReference>
<keyword evidence="1" id="KW-0597">Phosphoprotein</keyword>
<dbReference type="eggNOG" id="COG2200">
    <property type="taxonomic scope" value="Bacteria"/>
</dbReference>
<dbReference type="SUPFAM" id="SSF52172">
    <property type="entry name" value="CheY-like"/>
    <property type="match status" value="1"/>
</dbReference>
<dbReference type="NCBIfam" id="TIGR00229">
    <property type="entry name" value="sensory_box"/>
    <property type="match status" value="1"/>
</dbReference>
<evidence type="ECO:0000259" key="5">
    <source>
        <dbReference type="PROSITE" id="PS50883"/>
    </source>
</evidence>
<dbReference type="SMART" id="SM00448">
    <property type="entry name" value="REC"/>
    <property type="match status" value="1"/>
</dbReference>
<dbReference type="InterPro" id="IPR013656">
    <property type="entry name" value="PAS_4"/>
</dbReference>
<dbReference type="Pfam" id="PF08448">
    <property type="entry name" value="PAS_4"/>
    <property type="match status" value="1"/>
</dbReference>
<feature type="domain" description="PAC" evidence="4">
    <location>
        <begin position="230"/>
        <end position="291"/>
    </location>
</feature>
<dbReference type="InterPro" id="IPR000014">
    <property type="entry name" value="PAS"/>
</dbReference>
<name>E0UHW8_GLOV7</name>
<dbReference type="PROSITE" id="PS50883">
    <property type="entry name" value="EAL"/>
    <property type="match status" value="1"/>
</dbReference>
<dbReference type="InterPro" id="IPR001789">
    <property type="entry name" value="Sig_transdc_resp-reg_receiver"/>
</dbReference>
<dbReference type="Gene3D" id="3.30.70.270">
    <property type="match status" value="1"/>
</dbReference>
<evidence type="ECO:0000259" key="2">
    <source>
        <dbReference type="PROSITE" id="PS50110"/>
    </source>
</evidence>
<dbReference type="SUPFAM" id="SSF55073">
    <property type="entry name" value="Nucleotide cyclase"/>
    <property type="match status" value="1"/>
</dbReference>
<feature type="domain" description="EAL" evidence="5">
    <location>
        <begin position="467"/>
        <end position="724"/>
    </location>
</feature>
<dbReference type="SMART" id="SM00091">
    <property type="entry name" value="PAS"/>
    <property type="match status" value="1"/>
</dbReference>
<feature type="domain" description="PAS" evidence="3">
    <location>
        <begin position="161"/>
        <end position="234"/>
    </location>
</feature>
<dbReference type="AlphaFoldDB" id="E0UHW8"/>
<dbReference type="PROSITE" id="PS50112">
    <property type="entry name" value="PAS"/>
    <property type="match status" value="1"/>
</dbReference>
<dbReference type="SMART" id="SM00267">
    <property type="entry name" value="GGDEF"/>
    <property type="match status" value="1"/>
</dbReference>
<dbReference type="PROSITE" id="PS50887">
    <property type="entry name" value="GGDEF"/>
    <property type="match status" value="1"/>
</dbReference>
<dbReference type="SMART" id="SM00052">
    <property type="entry name" value="EAL"/>
    <property type="match status" value="1"/>
</dbReference>
<dbReference type="eggNOG" id="COG2199">
    <property type="taxonomic scope" value="Bacteria"/>
</dbReference>
<dbReference type="EMBL" id="CP002198">
    <property type="protein sequence ID" value="ADN14498.1"/>
    <property type="molecule type" value="Genomic_DNA"/>
</dbReference>
<dbReference type="eggNOG" id="COG3829">
    <property type="taxonomic scope" value="Bacteria"/>
</dbReference>
<dbReference type="OrthoDB" id="9813903at2"/>
<dbReference type="CDD" id="cd01948">
    <property type="entry name" value="EAL"/>
    <property type="match status" value="1"/>
</dbReference>
<feature type="domain" description="GGDEF" evidence="6">
    <location>
        <begin position="323"/>
        <end position="456"/>
    </location>
</feature>
<dbReference type="Pfam" id="PF00563">
    <property type="entry name" value="EAL"/>
    <property type="match status" value="1"/>
</dbReference>
<reference evidence="8" key="1">
    <citation type="journal article" date="2011" name="MBio">
        <title>Novel metabolic attributes of the genus Cyanothece, comprising a group of unicellular nitrogen-fixing Cyanobacteria.</title>
        <authorList>
            <person name="Bandyopadhyay A."/>
            <person name="Elvitigala T."/>
            <person name="Welsh E."/>
            <person name="Stockel J."/>
            <person name="Liberton M."/>
            <person name="Min H."/>
            <person name="Sherman L.A."/>
            <person name="Pakrasi H.B."/>
        </authorList>
    </citation>
    <scope>NUCLEOTIDE SEQUENCE [LARGE SCALE GENOMIC DNA]</scope>
    <source>
        <strain evidence="8">PCC 7822</strain>
    </source>
</reference>
<dbReference type="Gene3D" id="3.20.20.450">
    <property type="entry name" value="EAL domain"/>
    <property type="match status" value="1"/>
</dbReference>
<dbReference type="Pfam" id="PF00072">
    <property type="entry name" value="Response_reg"/>
    <property type="match status" value="1"/>
</dbReference>
<gene>
    <name evidence="7" type="ordered locus">Cyan7822_2526</name>
</gene>
<protein>
    <submittedName>
        <fullName evidence="7">Response regulator receiver modulated diguanylate cyclase/phosphodiesterase with PAS/PAC sensor(S)</fullName>
    </submittedName>
</protein>
<dbReference type="InterPro" id="IPR001610">
    <property type="entry name" value="PAC"/>
</dbReference>